<dbReference type="AlphaFoldDB" id="C1C1K3"/>
<reference evidence="5" key="1">
    <citation type="submission" date="2009-03" db="EMBL/GenBank/DDBJ databases">
        <title>Caligus clemensi ESTs and full-length cDNAs.</title>
        <authorList>
            <person name="Yasuike M."/>
            <person name="von Schalburg K."/>
            <person name="Cooper G."/>
            <person name="Leong J."/>
            <person name="Jones S.R.M."/>
            <person name="Koop B.F."/>
        </authorList>
    </citation>
    <scope>NUCLEOTIDE SEQUENCE</scope>
    <source>
        <tissue evidence="5">Whole</tissue>
    </source>
</reference>
<feature type="region of interest" description="Disordered" evidence="3">
    <location>
        <begin position="291"/>
        <end position="314"/>
    </location>
</feature>
<dbReference type="PANTHER" id="PTHR15431">
    <property type="entry name" value="FGFR1 ONCOGENE PARTNER/LISH DOMAIN-CONTAINING PROTEIN"/>
    <property type="match status" value="1"/>
</dbReference>
<keyword evidence="1" id="KW-0963">Cytoplasm</keyword>
<feature type="region of interest" description="Disordered" evidence="3">
    <location>
        <begin position="154"/>
        <end position="198"/>
    </location>
</feature>
<dbReference type="GO" id="GO:0005815">
    <property type="term" value="C:microtubule organizing center"/>
    <property type="evidence" value="ECO:0007669"/>
    <property type="project" value="InterPro"/>
</dbReference>
<evidence type="ECO:0000259" key="4">
    <source>
        <dbReference type="Pfam" id="PF09398"/>
    </source>
</evidence>
<keyword evidence="2" id="KW-0206">Cytoskeleton</keyword>
<accession>C1C1K3</accession>
<feature type="domain" description="FGFR1 oncogene partner (FOP) N-terminal dimerisation" evidence="4">
    <location>
        <begin position="67"/>
        <end position="142"/>
    </location>
</feature>
<dbReference type="Pfam" id="PF09398">
    <property type="entry name" value="FOP_dimer"/>
    <property type="match status" value="1"/>
</dbReference>
<dbReference type="Gene3D" id="1.20.960.40">
    <property type="match status" value="1"/>
</dbReference>
<protein>
    <submittedName>
        <fullName evidence="5">FGFR1 oncogene partner</fullName>
    </submittedName>
</protein>
<evidence type="ECO:0000256" key="3">
    <source>
        <dbReference type="SAM" id="MobiDB-lite"/>
    </source>
</evidence>
<name>C1C1K3_CALCM</name>
<organism evidence="5">
    <name type="scientific">Caligus clemensi</name>
    <name type="common">Sea louse</name>
    <dbReference type="NCBI Taxonomy" id="344056"/>
    <lineage>
        <taxon>Eukaryota</taxon>
        <taxon>Metazoa</taxon>
        <taxon>Ecdysozoa</taxon>
        <taxon>Arthropoda</taxon>
        <taxon>Crustacea</taxon>
        <taxon>Multicrustacea</taxon>
        <taxon>Hexanauplia</taxon>
        <taxon>Copepoda</taxon>
        <taxon>Siphonostomatoida</taxon>
        <taxon>Caligidae</taxon>
        <taxon>Caligus</taxon>
    </lineage>
</organism>
<feature type="region of interest" description="Disordered" evidence="3">
    <location>
        <begin position="1"/>
        <end position="21"/>
    </location>
</feature>
<gene>
    <name evidence="5" type="primary">FR1OP</name>
</gene>
<proteinExistence type="evidence at transcript level"/>
<dbReference type="PANTHER" id="PTHR15431:SF9">
    <property type="entry name" value="CENTROSOMAL PROTEIN 43"/>
    <property type="match status" value="1"/>
</dbReference>
<dbReference type="EMBL" id="BT080732">
    <property type="protein sequence ID" value="ACO15156.1"/>
    <property type="molecule type" value="mRNA"/>
</dbReference>
<evidence type="ECO:0000256" key="2">
    <source>
        <dbReference type="ARBA" id="ARBA00023212"/>
    </source>
</evidence>
<evidence type="ECO:0000256" key="1">
    <source>
        <dbReference type="ARBA" id="ARBA00022490"/>
    </source>
</evidence>
<sequence length="314" mass="35050">MSTGSEKSREASRILSDDEEEDEELLEIVTETLQRRGILGKLKAEIRSNVYLAMENRDQALKRSRQCNSSLQDSISTSDGRLTLHLVREFLQFFNLKWTHSVFDVEALDTTPRSREELMENMGLSSETAHLSKNPLLFEILRLSKVSVLRSETPTYHTTAEDHSTTDSLTDGQEETDIEEGALTPSPTKLEFPASKVSQKPDLATRKELLPELTGGTVGSLSSLGDLPPLLMKKSLPSLSAQPELKGKKDIFLCKDSISEKDATPTPTPTSSVDVEEIEEELDEFLNSNLSEDFTKDESLSHQMSPKVDYIESL</sequence>
<dbReference type="InterPro" id="IPR018993">
    <property type="entry name" value="FOP_dimerisation-dom_N"/>
</dbReference>
<evidence type="ECO:0000313" key="5">
    <source>
        <dbReference type="EMBL" id="ACO15156.1"/>
    </source>
</evidence>
<feature type="compositionally biased region" description="Basic and acidic residues" evidence="3">
    <location>
        <begin position="1"/>
        <end position="16"/>
    </location>
</feature>
<dbReference type="GO" id="GO:0034453">
    <property type="term" value="P:microtubule anchoring"/>
    <property type="evidence" value="ECO:0007669"/>
    <property type="project" value="InterPro"/>
</dbReference>